<name>A0A285PTF7_9FIRM</name>
<dbReference type="EMBL" id="LT907978">
    <property type="protein sequence ID" value="SOB72911.1"/>
    <property type="molecule type" value="Genomic_DNA"/>
</dbReference>
<keyword evidence="2" id="KW-1185">Reference proteome</keyword>
<proteinExistence type="predicted"/>
<dbReference type="RefSeq" id="WP_021907786.1">
    <property type="nucleotide sequence ID" value="NZ_CP143936.1"/>
</dbReference>
<organism evidence="1 2">
    <name type="scientific">Anaerobutyricum hallii</name>
    <dbReference type="NCBI Taxonomy" id="39488"/>
    <lineage>
        <taxon>Bacteria</taxon>
        <taxon>Bacillati</taxon>
        <taxon>Bacillota</taxon>
        <taxon>Clostridia</taxon>
        <taxon>Lachnospirales</taxon>
        <taxon>Lachnospiraceae</taxon>
        <taxon>Anaerobutyricum</taxon>
    </lineage>
</organism>
<reference evidence="2" key="1">
    <citation type="submission" date="2017-09" db="EMBL/GenBank/DDBJ databases">
        <authorList>
            <person name="Shetty A S."/>
        </authorList>
    </citation>
    <scope>NUCLEOTIDE SEQUENCE [LARGE SCALE GENOMIC DNA]</scope>
</reference>
<dbReference type="KEGG" id="ehl:EHLA_2285"/>
<accession>A0A285PTF7</accession>
<evidence type="ECO:0000313" key="1">
    <source>
        <dbReference type="EMBL" id="SOB72911.1"/>
    </source>
</evidence>
<sequence length="84" mass="10000">MFNIFNSESLWVGTDMEMFNKIRTRLEQEGIPYKYKTKNHLSQTMFPAEGTLRSRMGSLGNDVNQMIEYEILVHKKDYEKAKKY</sequence>
<protein>
    <submittedName>
        <fullName evidence="1">Prokaryotic signal transducing protein</fullName>
    </submittedName>
</protein>
<evidence type="ECO:0000313" key="2">
    <source>
        <dbReference type="Proteomes" id="UP000217549"/>
    </source>
</evidence>
<gene>
    <name evidence="1" type="ORF">EHLA_2285</name>
</gene>
<dbReference type="Proteomes" id="UP000217549">
    <property type="component" value="Chromosome I"/>
</dbReference>
<dbReference type="AlphaFoldDB" id="A0A285PTF7"/>